<gene>
    <name evidence="1" type="ORF">C427_3024</name>
</gene>
<name>K6ZS27_9ALTE</name>
<dbReference type="KEGG" id="gps:C427_3024"/>
<dbReference type="PATRIC" id="fig|1129794.4.peg.3007"/>
<protein>
    <submittedName>
        <fullName evidence="1">Uncharacterized protein</fullName>
    </submittedName>
</protein>
<sequence length="91" mass="10130">MKNICFPMMAMLAFSVGTIHATHAKEGKQLNFMNEQLSEQLLNQTIALSEPNLVKSQAELLRKHYDALVLSGFTKSEALQIIIAMASVDKH</sequence>
<evidence type="ECO:0000313" key="1">
    <source>
        <dbReference type="EMBL" id="AGH45133.1"/>
    </source>
</evidence>
<dbReference type="EMBL" id="CP003837">
    <property type="protein sequence ID" value="AGH45133.1"/>
    <property type="molecule type" value="Genomic_DNA"/>
</dbReference>
<dbReference type="HOGENOM" id="CLU_2289106_0_0_6"/>
<dbReference type="RefSeq" id="WP_007640112.1">
    <property type="nucleotide sequence ID" value="NC_020514.1"/>
</dbReference>
<keyword evidence="2" id="KW-1185">Reference proteome</keyword>
<dbReference type="Proteomes" id="UP000011864">
    <property type="component" value="Chromosome"/>
</dbReference>
<accession>K6ZS27</accession>
<evidence type="ECO:0000313" key="2">
    <source>
        <dbReference type="Proteomes" id="UP000011864"/>
    </source>
</evidence>
<dbReference type="AlphaFoldDB" id="K6ZS27"/>
<organism evidence="1 2">
    <name type="scientific">Paraglaciecola psychrophila 170</name>
    <dbReference type="NCBI Taxonomy" id="1129794"/>
    <lineage>
        <taxon>Bacteria</taxon>
        <taxon>Pseudomonadati</taxon>
        <taxon>Pseudomonadota</taxon>
        <taxon>Gammaproteobacteria</taxon>
        <taxon>Alteromonadales</taxon>
        <taxon>Alteromonadaceae</taxon>
        <taxon>Paraglaciecola</taxon>
    </lineage>
</organism>
<dbReference type="OrthoDB" id="6388779at2"/>
<proteinExistence type="predicted"/>
<reference evidence="1 2" key="1">
    <citation type="journal article" date="2013" name="Genome Announc.">
        <title>Complete Genome Sequence of Glaciecola psychrophila Strain 170T.</title>
        <authorList>
            <person name="Yin J."/>
            <person name="Chen J."/>
            <person name="Liu G."/>
            <person name="Yu Y."/>
            <person name="Song L."/>
            <person name="Wang X."/>
            <person name="Qu X."/>
        </authorList>
    </citation>
    <scope>NUCLEOTIDE SEQUENCE [LARGE SCALE GENOMIC DNA]</scope>
    <source>
        <strain evidence="1 2">170</strain>
    </source>
</reference>